<dbReference type="GO" id="GO:0022857">
    <property type="term" value="F:transmembrane transporter activity"/>
    <property type="evidence" value="ECO:0007669"/>
    <property type="project" value="InterPro"/>
</dbReference>
<feature type="domain" description="Response regulatory" evidence="15">
    <location>
        <begin position="1051"/>
        <end position="1165"/>
    </location>
</feature>
<evidence type="ECO:0000256" key="10">
    <source>
        <dbReference type="ARBA" id="ARBA00023136"/>
    </source>
</evidence>
<evidence type="ECO:0000256" key="3">
    <source>
        <dbReference type="ARBA" id="ARBA00006434"/>
    </source>
</evidence>
<evidence type="ECO:0000256" key="9">
    <source>
        <dbReference type="ARBA" id="ARBA00022989"/>
    </source>
</evidence>
<dbReference type="SMART" id="SM00387">
    <property type="entry name" value="HATPase_c"/>
    <property type="match status" value="1"/>
</dbReference>
<reference evidence="16 17" key="1">
    <citation type="submission" date="2017-09" db="EMBL/GenBank/DDBJ databases">
        <title>Comparative genomics of rhizobia isolated from Phaseolus vulgaris in China.</title>
        <authorList>
            <person name="Tong W."/>
        </authorList>
    </citation>
    <scope>NUCLEOTIDE SEQUENCE [LARGE SCALE GENOMIC DNA]</scope>
    <source>
        <strain evidence="16 17">PCH1</strain>
    </source>
</reference>
<dbReference type="InterPro" id="IPR001734">
    <property type="entry name" value="Na/solute_symporter"/>
</dbReference>
<feature type="transmembrane region" description="Helical" evidence="13">
    <location>
        <begin position="6"/>
        <end position="24"/>
    </location>
</feature>
<comment type="catalytic activity">
    <reaction evidence="1">
        <text>ATP + protein L-histidine = ADP + protein N-phospho-L-histidine.</text>
        <dbReference type="EC" id="2.7.13.3"/>
    </reaction>
</comment>
<comment type="similarity">
    <text evidence="3">Belongs to the sodium:solute symporter (SSF) (TC 2.A.21) family.</text>
</comment>
<evidence type="ECO:0000256" key="13">
    <source>
        <dbReference type="SAM" id="Phobius"/>
    </source>
</evidence>
<keyword evidence="6" id="KW-0808">Transferase</keyword>
<keyword evidence="5 11" id="KW-0597">Phosphoprotein</keyword>
<dbReference type="CDD" id="cd10322">
    <property type="entry name" value="SLC5sbd"/>
    <property type="match status" value="1"/>
</dbReference>
<gene>
    <name evidence="16" type="ORF">CO661_24735</name>
</gene>
<evidence type="ECO:0000313" key="17">
    <source>
        <dbReference type="Proteomes" id="UP000220353"/>
    </source>
</evidence>
<feature type="transmembrane region" description="Helical" evidence="13">
    <location>
        <begin position="415"/>
        <end position="439"/>
    </location>
</feature>
<dbReference type="Gene3D" id="1.10.287.130">
    <property type="match status" value="1"/>
</dbReference>
<dbReference type="Pfam" id="PF00072">
    <property type="entry name" value="Response_reg"/>
    <property type="match status" value="1"/>
</dbReference>
<feature type="transmembrane region" description="Helical" evidence="13">
    <location>
        <begin position="72"/>
        <end position="96"/>
    </location>
</feature>
<dbReference type="RefSeq" id="WP_042777836.1">
    <property type="nucleotide sequence ID" value="NZ_NWTC01000023.1"/>
</dbReference>
<dbReference type="FunFam" id="3.30.565.10:FF:000049">
    <property type="entry name" value="Two-component sensor histidine kinase"/>
    <property type="match status" value="1"/>
</dbReference>
<dbReference type="InterPro" id="IPR000014">
    <property type="entry name" value="PAS"/>
</dbReference>
<dbReference type="InterPro" id="IPR011006">
    <property type="entry name" value="CheY-like_superfamily"/>
</dbReference>
<dbReference type="SUPFAM" id="SSF52172">
    <property type="entry name" value="CheY-like"/>
    <property type="match status" value="1"/>
</dbReference>
<evidence type="ECO:0000256" key="6">
    <source>
        <dbReference type="ARBA" id="ARBA00022679"/>
    </source>
</evidence>
<feature type="transmembrane region" description="Helical" evidence="13">
    <location>
        <begin position="33"/>
        <end position="52"/>
    </location>
</feature>
<dbReference type="InterPro" id="IPR001789">
    <property type="entry name" value="Sig_transdc_resp-reg_receiver"/>
</dbReference>
<evidence type="ECO:0000259" key="14">
    <source>
        <dbReference type="PROSITE" id="PS50109"/>
    </source>
</evidence>
<sequence>MPGWVVLSVSTAYVVILFLIAWWTDRRSVDRRLAVPAEWLAALGYALTLAIYNTSWSFYGSVGRALSGFDFLSIYVGPTLVLIFGQRLIARIVTVAKSQNITSISDFIAARYGKSQVLAALVTMAALLAVLPYIALQLKAVGTSFDILTSPAVAPGAARPIRGDSTLAVAASMALFAIMFGVRHIHASEHHRGLMAAIAFESLVKLSAFVIVALFIVFGMFDGLGDLVARAGADPRMESLLAPDFADPTWISNTIIAAISFLCLPHMFHVAVVENRSLSQVRAAAWLYPAYLIVFSVLMVPIAMAGVARFADTVNPDTFVISLPLAADAPLMALIAFLGGFSAATGMVIVASVALSTMLCNDVIVPLLLRSRLVGRSGAIWPSPSALLLVRRVSVAGILLLAYMMNRLVDQAYPLTVIGLLSFVAIAQFGPAFLGGLLWRRAKGAGAVAGISTGFAFWIYTLLLPSIAPLVPAVDALVANGLFGLAWLRPQSLFGVAGLDPISHATLWSLGANLLVFAAVSLLADRSPLERLQAEAFAEGTPAQPPPLASLPLVTRLDDLKTFAARFVGVERSASAFEDFVEQRRSRNDGLADTEAMRFTENLIAGALGAASARVVMAAALESRSLSRKAAVGMLDEASQALHFNRKLLQGALESVPQGICVFDANLAIEAWNARFLTLLDLPRDLIRVGLPLAELVDFNRERGEYDAEDLKALLVNRDLATQSWPYVYERKRPDGMVLEIAYDRMAEGGYISTYTDVTERHRAAAGLRRANEELERRVQERTQALEQAKAEAERANIGKTRFLAAASHDLLQPLNAARLYLAALDESLRLKPDDAAKDLRTEERALAKNAAAALSSTERLLDELLDISSYDSGAVRAQPVDFSVGSLLAQLELEFSAMARQRGLTLKVVASTLSVRTDPQLLRRVLQNLLSNAIRYTPRGRVSLGCRRRKDGLRIEVRDTGIGIAPERQKEIFEEFRRLDTGEEREKGSGLGLAIVERICRLLDLPLEVRSHPGQGTCFVVTVPRAAGGATATAAERTATPLVASHTALTVLCVDNDEAIRAGLSALLSRWGHRPIVASDDVTALANCDGRVPDLVLVDYHLDGTTGVEVLGGLRKHWGGEVRGLVITADRGEEVGAKAKALGCEVMAKPVKPAALRRYLDAVALIKGAGLEGEEEEHEHAHRHRG</sequence>
<dbReference type="InterPro" id="IPR003594">
    <property type="entry name" value="HATPase_dom"/>
</dbReference>
<accession>A0A2A6LRT0</accession>
<keyword evidence="8 16" id="KW-0418">Kinase</keyword>
<evidence type="ECO:0000256" key="1">
    <source>
        <dbReference type="ARBA" id="ARBA00000085"/>
    </source>
</evidence>
<dbReference type="SMART" id="SM00448">
    <property type="entry name" value="REC"/>
    <property type="match status" value="1"/>
</dbReference>
<dbReference type="InterPro" id="IPR035965">
    <property type="entry name" value="PAS-like_dom_sf"/>
</dbReference>
<feature type="transmembrane region" description="Helical" evidence="13">
    <location>
        <begin position="194"/>
        <end position="221"/>
    </location>
</feature>
<dbReference type="SUPFAM" id="SSF55785">
    <property type="entry name" value="PYP-like sensor domain (PAS domain)"/>
    <property type="match status" value="1"/>
</dbReference>
<dbReference type="PANTHER" id="PTHR43047:SF9">
    <property type="entry name" value="HISTIDINE KINASE"/>
    <property type="match status" value="1"/>
</dbReference>
<dbReference type="AlphaFoldDB" id="A0A2A6LRT0"/>
<dbReference type="CDD" id="cd00156">
    <property type="entry name" value="REC"/>
    <property type="match status" value="1"/>
</dbReference>
<feature type="transmembrane region" description="Helical" evidence="13">
    <location>
        <begin position="250"/>
        <end position="273"/>
    </location>
</feature>
<dbReference type="Gene3D" id="3.30.565.10">
    <property type="entry name" value="Histidine kinase-like ATPase, C-terminal domain"/>
    <property type="match status" value="1"/>
</dbReference>
<dbReference type="GO" id="GO:0005886">
    <property type="term" value="C:plasma membrane"/>
    <property type="evidence" value="ECO:0007669"/>
    <property type="project" value="TreeGrafter"/>
</dbReference>
<dbReference type="InterPro" id="IPR004358">
    <property type="entry name" value="Sig_transdc_His_kin-like_C"/>
</dbReference>
<evidence type="ECO:0000256" key="7">
    <source>
        <dbReference type="ARBA" id="ARBA00022692"/>
    </source>
</evidence>
<dbReference type="PROSITE" id="PS50110">
    <property type="entry name" value="RESPONSE_REGULATORY"/>
    <property type="match status" value="1"/>
</dbReference>
<organism evidence="16 17">
    <name type="scientific">Rhizobium fredii</name>
    <name type="common">Sinorhizobium fredii</name>
    <dbReference type="NCBI Taxonomy" id="380"/>
    <lineage>
        <taxon>Bacteria</taxon>
        <taxon>Pseudomonadati</taxon>
        <taxon>Pseudomonadota</taxon>
        <taxon>Alphaproteobacteria</taxon>
        <taxon>Hyphomicrobiales</taxon>
        <taxon>Rhizobiaceae</taxon>
        <taxon>Sinorhizobium/Ensifer group</taxon>
        <taxon>Sinorhizobium</taxon>
    </lineage>
</organism>
<evidence type="ECO:0000256" key="8">
    <source>
        <dbReference type="ARBA" id="ARBA00022777"/>
    </source>
</evidence>
<keyword evidence="9 13" id="KW-1133">Transmembrane helix</keyword>
<dbReference type="Pfam" id="PF00512">
    <property type="entry name" value="HisKA"/>
    <property type="match status" value="1"/>
</dbReference>
<keyword evidence="10 13" id="KW-0472">Membrane</keyword>
<evidence type="ECO:0000256" key="2">
    <source>
        <dbReference type="ARBA" id="ARBA00004141"/>
    </source>
</evidence>
<proteinExistence type="inferred from homology"/>
<comment type="caution">
    <text evidence="16">The sequence shown here is derived from an EMBL/GenBank/DDBJ whole genome shotgun (WGS) entry which is preliminary data.</text>
</comment>
<feature type="modified residue" description="4-aspartylphosphate" evidence="11">
    <location>
        <position position="1100"/>
    </location>
</feature>
<dbReference type="InterPro" id="IPR036890">
    <property type="entry name" value="HATPase_C_sf"/>
</dbReference>
<dbReference type="PANTHER" id="PTHR43047">
    <property type="entry name" value="TWO-COMPONENT HISTIDINE PROTEIN KINASE"/>
    <property type="match status" value="1"/>
</dbReference>
<comment type="subcellular location">
    <subcellularLocation>
        <location evidence="2">Membrane</location>
        <topology evidence="2">Multi-pass membrane protein</topology>
    </subcellularLocation>
</comment>
<dbReference type="Pfam" id="PF12860">
    <property type="entry name" value="PAS_7"/>
    <property type="match status" value="1"/>
</dbReference>
<dbReference type="PROSITE" id="PS50109">
    <property type="entry name" value="HIS_KIN"/>
    <property type="match status" value="1"/>
</dbReference>
<dbReference type="PRINTS" id="PR00344">
    <property type="entry name" value="BCTRLSENSOR"/>
</dbReference>
<dbReference type="CDD" id="cd00130">
    <property type="entry name" value="PAS"/>
    <property type="match status" value="1"/>
</dbReference>
<feature type="transmembrane region" description="Helical" evidence="13">
    <location>
        <begin position="165"/>
        <end position="182"/>
    </location>
</feature>
<feature type="coiled-coil region" evidence="12">
    <location>
        <begin position="765"/>
        <end position="796"/>
    </location>
</feature>
<name>A0A2A6LRT0_RHIFR</name>
<dbReference type="Gene3D" id="3.40.50.2300">
    <property type="match status" value="1"/>
</dbReference>
<feature type="transmembrane region" description="Helical" evidence="13">
    <location>
        <begin position="285"/>
        <end position="307"/>
    </location>
</feature>
<dbReference type="PROSITE" id="PS50283">
    <property type="entry name" value="NA_SOLUT_SYMP_3"/>
    <property type="match status" value="1"/>
</dbReference>
<feature type="transmembrane region" description="Helical" evidence="13">
    <location>
        <begin position="381"/>
        <end position="403"/>
    </location>
</feature>
<evidence type="ECO:0000313" key="16">
    <source>
        <dbReference type="EMBL" id="PDT45251.1"/>
    </source>
</evidence>
<feature type="domain" description="Histidine kinase" evidence="14">
    <location>
        <begin position="806"/>
        <end position="1028"/>
    </location>
</feature>
<dbReference type="Pfam" id="PF02518">
    <property type="entry name" value="HATPase_c"/>
    <property type="match status" value="1"/>
</dbReference>
<dbReference type="GO" id="GO:0009927">
    <property type="term" value="F:histidine phosphotransfer kinase activity"/>
    <property type="evidence" value="ECO:0007669"/>
    <property type="project" value="TreeGrafter"/>
</dbReference>
<dbReference type="InterPro" id="IPR005467">
    <property type="entry name" value="His_kinase_dom"/>
</dbReference>
<protein>
    <recommendedName>
        <fullName evidence="4">histidine kinase</fullName>
        <ecNumber evidence="4">2.7.13.3</ecNumber>
    </recommendedName>
</protein>
<dbReference type="EMBL" id="NWTC01000023">
    <property type="protein sequence ID" value="PDT45251.1"/>
    <property type="molecule type" value="Genomic_DNA"/>
</dbReference>
<dbReference type="Gene3D" id="3.30.450.20">
    <property type="entry name" value="PAS domain"/>
    <property type="match status" value="1"/>
</dbReference>
<keyword evidence="12" id="KW-0175">Coiled coil</keyword>
<feature type="transmembrane region" description="Helical" evidence="13">
    <location>
        <begin position="117"/>
        <end position="136"/>
    </location>
</feature>
<feature type="transmembrane region" description="Helical" evidence="13">
    <location>
        <begin position="445"/>
        <end position="463"/>
    </location>
</feature>
<evidence type="ECO:0000256" key="11">
    <source>
        <dbReference type="PROSITE-ProRule" id="PRU00169"/>
    </source>
</evidence>
<dbReference type="GO" id="GO:0000155">
    <property type="term" value="F:phosphorelay sensor kinase activity"/>
    <property type="evidence" value="ECO:0007669"/>
    <property type="project" value="InterPro"/>
</dbReference>
<keyword evidence="7 13" id="KW-0812">Transmembrane</keyword>
<dbReference type="InterPro" id="IPR003661">
    <property type="entry name" value="HisK_dim/P_dom"/>
</dbReference>
<evidence type="ECO:0000256" key="12">
    <source>
        <dbReference type="SAM" id="Coils"/>
    </source>
</evidence>
<dbReference type="SUPFAM" id="SSF47384">
    <property type="entry name" value="Homodimeric domain of signal transducing histidine kinase"/>
    <property type="match status" value="1"/>
</dbReference>
<dbReference type="SMART" id="SM00388">
    <property type="entry name" value="HisKA"/>
    <property type="match status" value="1"/>
</dbReference>
<dbReference type="CDD" id="cd00082">
    <property type="entry name" value="HisKA"/>
    <property type="match status" value="1"/>
</dbReference>
<evidence type="ECO:0000256" key="5">
    <source>
        <dbReference type="ARBA" id="ARBA00022553"/>
    </source>
</evidence>
<dbReference type="Gene3D" id="1.20.1730.10">
    <property type="entry name" value="Sodium/glucose cotransporter"/>
    <property type="match status" value="1"/>
</dbReference>
<evidence type="ECO:0000256" key="4">
    <source>
        <dbReference type="ARBA" id="ARBA00012438"/>
    </source>
</evidence>
<dbReference type="InterPro" id="IPR038377">
    <property type="entry name" value="Na/Glc_symporter_sf"/>
</dbReference>
<dbReference type="InterPro" id="IPR036097">
    <property type="entry name" value="HisK_dim/P_sf"/>
</dbReference>
<dbReference type="SUPFAM" id="SSF55874">
    <property type="entry name" value="ATPase domain of HSP90 chaperone/DNA topoisomerase II/histidine kinase"/>
    <property type="match status" value="1"/>
</dbReference>
<dbReference type="EC" id="2.7.13.3" evidence="4"/>
<dbReference type="Proteomes" id="UP000220353">
    <property type="component" value="Unassembled WGS sequence"/>
</dbReference>
<evidence type="ECO:0000259" key="15">
    <source>
        <dbReference type="PROSITE" id="PS50110"/>
    </source>
</evidence>